<protein>
    <submittedName>
        <fullName evidence="2">DUF4240 domain-containing protein</fullName>
    </submittedName>
</protein>
<organism evidence="2 3">
    <name type="scientific">Dawidia cretensis</name>
    <dbReference type="NCBI Taxonomy" id="2782350"/>
    <lineage>
        <taxon>Bacteria</taxon>
        <taxon>Pseudomonadati</taxon>
        <taxon>Bacteroidota</taxon>
        <taxon>Cytophagia</taxon>
        <taxon>Cytophagales</taxon>
        <taxon>Chryseotaleaceae</taxon>
        <taxon>Dawidia</taxon>
    </lineage>
</organism>
<accession>A0AAP2DVN1</accession>
<dbReference type="RefSeq" id="WP_254084031.1">
    <property type="nucleotide sequence ID" value="NZ_JAHESE010000006.1"/>
</dbReference>
<evidence type="ECO:0000313" key="3">
    <source>
        <dbReference type="Proteomes" id="UP001319080"/>
    </source>
</evidence>
<name>A0AAP2DVN1_9BACT</name>
<dbReference type="EMBL" id="JAHESE010000006">
    <property type="protein sequence ID" value="MBT1708440.1"/>
    <property type="molecule type" value="Genomic_DNA"/>
</dbReference>
<gene>
    <name evidence="2" type="ORF">KK062_09405</name>
</gene>
<dbReference type="InterPro" id="IPR025334">
    <property type="entry name" value="DUF4240"/>
</dbReference>
<dbReference type="Pfam" id="PF14024">
    <property type="entry name" value="DUF4240"/>
    <property type="match status" value="1"/>
</dbReference>
<feature type="domain" description="DUF4240" evidence="1">
    <location>
        <begin position="18"/>
        <end position="139"/>
    </location>
</feature>
<reference evidence="2 3" key="1">
    <citation type="submission" date="2021-05" db="EMBL/GenBank/DDBJ databases">
        <title>A Polyphasic approach of four new species of the genus Ohtaekwangia: Ohtaekwangia histidinii sp. nov., Ohtaekwangia cretensis sp. nov., Ohtaekwangia indiensis sp. nov., Ohtaekwangia reichenbachii sp. nov. from diverse environment.</title>
        <authorList>
            <person name="Octaviana S."/>
        </authorList>
    </citation>
    <scope>NUCLEOTIDE SEQUENCE [LARGE SCALE GENOMIC DNA]</scope>
    <source>
        <strain evidence="2 3">PWU5</strain>
    </source>
</reference>
<evidence type="ECO:0000259" key="1">
    <source>
        <dbReference type="Pfam" id="PF14024"/>
    </source>
</evidence>
<comment type="caution">
    <text evidence="2">The sequence shown here is derived from an EMBL/GenBank/DDBJ whole genome shotgun (WGS) entry which is preliminary data.</text>
</comment>
<sequence length="186" mass="21616">MASESNAPPLEKTADLLDEDRYWSIIHRAQEATEDLEEMEEHLIGEVEKLTPKEMVGFYLRTSDLEQKAYTSELWCAAYIINGGASDDGFEYFRCWLISAGKDVYYKAIEHPDSLADLVEEGNDYEFESLTYVPITSFENKTGQDLYDYVETISYTVKEMEFTWEEENLESQKKICPKLYAKFRGE</sequence>
<evidence type="ECO:0000313" key="2">
    <source>
        <dbReference type="EMBL" id="MBT1708440.1"/>
    </source>
</evidence>
<dbReference type="Proteomes" id="UP001319080">
    <property type="component" value="Unassembled WGS sequence"/>
</dbReference>
<dbReference type="AlphaFoldDB" id="A0AAP2DVN1"/>
<keyword evidence="3" id="KW-1185">Reference proteome</keyword>
<proteinExistence type="predicted"/>